<sequence>MFPPPRVWADLGKSLARCSLRWLLRLGLGHLGLGRCLIYGLAHLAVPRFLRWVMMIVR</sequence>
<proteinExistence type="predicted"/>
<name>A0A7I8KM01_SPIIN</name>
<organism evidence="1 2">
    <name type="scientific">Spirodela intermedia</name>
    <name type="common">Intermediate duckweed</name>
    <dbReference type="NCBI Taxonomy" id="51605"/>
    <lineage>
        <taxon>Eukaryota</taxon>
        <taxon>Viridiplantae</taxon>
        <taxon>Streptophyta</taxon>
        <taxon>Embryophyta</taxon>
        <taxon>Tracheophyta</taxon>
        <taxon>Spermatophyta</taxon>
        <taxon>Magnoliopsida</taxon>
        <taxon>Liliopsida</taxon>
        <taxon>Araceae</taxon>
        <taxon>Lemnoideae</taxon>
        <taxon>Spirodela</taxon>
    </lineage>
</organism>
<gene>
    <name evidence="1" type="ORF">SI8410_07009490</name>
</gene>
<protein>
    <submittedName>
        <fullName evidence="1">Uncharacterized protein</fullName>
    </submittedName>
</protein>
<dbReference type="AlphaFoldDB" id="A0A7I8KM01"/>
<accession>A0A7I8KM01</accession>
<reference evidence="1" key="1">
    <citation type="submission" date="2020-02" db="EMBL/GenBank/DDBJ databases">
        <authorList>
            <person name="Scholz U."/>
            <person name="Mascher M."/>
            <person name="Fiebig A."/>
        </authorList>
    </citation>
    <scope>NUCLEOTIDE SEQUENCE</scope>
</reference>
<evidence type="ECO:0000313" key="2">
    <source>
        <dbReference type="Proteomes" id="UP000663760"/>
    </source>
</evidence>
<dbReference type="EMBL" id="LR746270">
    <property type="protein sequence ID" value="CAA7398820.1"/>
    <property type="molecule type" value="Genomic_DNA"/>
</dbReference>
<evidence type="ECO:0000313" key="1">
    <source>
        <dbReference type="EMBL" id="CAA7398820.1"/>
    </source>
</evidence>
<dbReference type="Proteomes" id="UP000663760">
    <property type="component" value="Chromosome 7"/>
</dbReference>
<keyword evidence="2" id="KW-1185">Reference proteome</keyword>